<keyword evidence="4" id="KW-1185">Reference proteome</keyword>
<feature type="transmembrane region" description="Helical" evidence="1">
    <location>
        <begin position="124"/>
        <end position="145"/>
    </location>
</feature>
<dbReference type="Proteomes" id="UP000027222">
    <property type="component" value="Unassembled WGS sequence"/>
</dbReference>
<organism evidence="3 4">
    <name type="scientific">Galerina marginata (strain CBS 339.88)</name>
    <dbReference type="NCBI Taxonomy" id="685588"/>
    <lineage>
        <taxon>Eukaryota</taxon>
        <taxon>Fungi</taxon>
        <taxon>Dikarya</taxon>
        <taxon>Basidiomycota</taxon>
        <taxon>Agaricomycotina</taxon>
        <taxon>Agaricomycetes</taxon>
        <taxon>Agaricomycetidae</taxon>
        <taxon>Agaricales</taxon>
        <taxon>Agaricineae</taxon>
        <taxon>Strophariaceae</taxon>
        <taxon>Galerina</taxon>
    </lineage>
</organism>
<dbReference type="EMBL" id="KL142377">
    <property type="protein sequence ID" value="KDR76928.1"/>
    <property type="molecule type" value="Genomic_DNA"/>
</dbReference>
<dbReference type="InterPro" id="IPR045340">
    <property type="entry name" value="DUF6533"/>
</dbReference>
<keyword evidence="1" id="KW-1133">Transmembrane helix</keyword>
<evidence type="ECO:0000313" key="4">
    <source>
        <dbReference type="Proteomes" id="UP000027222"/>
    </source>
</evidence>
<sequence length="300" mass="33776">MPQTHEELFTPANTDEFSRKCACIAGLVFLIWDTISVFDKECAFILKTPLTRVKFLYLFARYFGIASQMFFVFYVTGPLSMTPVTSGTCRKWWYIQILTLIALQALIQVILVLRVYALYKKSGLVGCILTFAVLTEISLCLYFGVCAFDDLEYNAACIVTVLPRKMVRGGYVRGCLITTHSIILGFALYKYRHGLREGWADIPIISRVMRDGSSTFVAIVAMFVFVLNFSFRVKIIAHIVIPLVASFLSILACRLIINMYDLRQSPPEAIDIELTSALDMSLVESRRSLETAFGATSNIP</sequence>
<feature type="transmembrane region" description="Helical" evidence="1">
    <location>
        <begin position="55"/>
        <end position="74"/>
    </location>
</feature>
<gene>
    <name evidence="3" type="ORF">GALMADRAFT_246053</name>
</gene>
<dbReference type="OrthoDB" id="3206101at2759"/>
<feature type="transmembrane region" description="Helical" evidence="1">
    <location>
        <begin position="212"/>
        <end position="229"/>
    </location>
</feature>
<name>A0A067TDA6_GALM3</name>
<proteinExistence type="predicted"/>
<evidence type="ECO:0000313" key="3">
    <source>
        <dbReference type="EMBL" id="KDR76928.1"/>
    </source>
</evidence>
<dbReference type="HOGENOM" id="CLU_035509_10_5_1"/>
<accession>A0A067TDA6</accession>
<keyword evidence="1" id="KW-0812">Transmembrane</keyword>
<dbReference type="STRING" id="685588.A0A067TDA6"/>
<evidence type="ECO:0000259" key="2">
    <source>
        <dbReference type="Pfam" id="PF20151"/>
    </source>
</evidence>
<evidence type="ECO:0000256" key="1">
    <source>
        <dbReference type="SAM" id="Phobius"/>
    </source>
</evidence>
<feature type="transmembrane region" description="Helical" evidence="1">
    <location>
        <begin position="235"/>
        <end position="257"/>
    </location>
</feature>
<keyword evidence="1" id="KW-0472">Membrane</keyword>
<protein>
    <recommendedName>
        <fullName evidence="2">DUF6533 domain-containing protein</fullName>
    </recommendedName>
</protein>
<dbReference type="Pfam" id="PF20151">
    <property type="entry name" value="DUF6533"/>
    <property type="match status" value="1"/>
</dbReference>
<feature type="transmembrane region" description="Helical" evidence="1">
    <location>
        <begin position="94"/>
        <end position="117"/>
    </location>
</feature>
<reference evidence="4" key="1">
    <citation type="journal article" date="2014" name="Proc. Natl. Acad. Sci. U.S.A.">
        <title>Extensive sampling of basidiomycete genomes demonstrates inadequacy of the white-rot/brown-rot paradigm for wood decay fungi.</title>
        <authorList>
            <person name="Riley R."/>
            <person name="Salamov A.A."/>
            <person name="Brown D.W."/>
            <person name="Nagy L.G."/>
            <person name="Floudas D."/>
            <person name="Held B.W."/>
            <person name="Levasseur A."/>
            <person name="Lombard V."/>
            <person name="Morin E."/>
            <person name="Otillar R."/>
            <person name="Lindquist E.A."/>
            <person name="Sun H."/>
            <person name="LaButti K.M."/>
            <person name="Schmutz J."/>
            <person name="Jabbour D."/>
            <person name="Luo H."/>
            <person name="Baker S.E."/>
            <person name="Pisabarro A.G."/>
            <person name="Walton J.D."/>
            <person name="Blanchette R.A."/>
            <person name="Henrissat B."/>
            <person name="Martin F."/>
            <person name="Cullen D."/>
            <person name="Hibbett D.S."/>
            <person name="Grigoriev I.V."/>
        </authorList>
    </citation>
    <scope>NUCLEOTIDE SEQUENCE [LARGE SCALE GENOMIC DNA]</scope>
    <source>
        <strain evidence="4">CBS 339.88</strain>
    </source>
</reference>
<dbReference type="AlphaFoldDB" id="A0A067TDA6"/>
<feature type="domain" description="DUF6533" evidence="2">
    <location>
        <begin position="21"/>
        <end position="66"/>
    </location>
</feature>
<feature type="transmembrane region" description="Helical" evidence="1">
    <location>
        <begin position="171"/>
        <end position="191"/>
    </location>
</feature>